<dbReference type="RefSeq" id="XP_024395253.1">
    <property type="nucleotide sequence ID" value="XM_024539485.2"/>
</dbReference>
<dbReference type="AlphaFoldDB" id="A0A7I4F436"/>
<feature type="compositionally biased region" description="Basic and acidic residues" evidence="2">
    <location>
        <begin position="51"/>
        <end position="63"/>
    </location>
</feature>
<keyword evidence="1" id="KW-0479">Metal-binding</keyword>
<proteinExistence type="predicted"/>
<feature type="compositionally biased region" description="Gly residues" evidence="2">
    <location>
        <begin position="338"/>
        <end position="347"/>
    </location>
</feature>
<dbReference type="Gramene" id="Pp3c14_20570V3.2">
    <property type="protein sequence ID" value="Pp3c14_20570V3.2"/>
    <property type="gene ID" value="Pp3c14_20570"/>
</dbReference>
<dbReference type="InterPro" id="IPR039515">
    <property type="entry name" value="NOT4_mRING-HC-C4C4"/>
</dbReference>
<dbReference type="InterPro" id="IPR039780">
    <property type="entry name" value="Mot2"/>
</dbReference>
<dbReference type="CDD" id="cd16618">
    <property type="entry name" value="mRING-HC-C4C4_CNOT4"/>
    <property type="match status" value="1"/>
</dbReference>
<dbReference type="EMBL" id="ABEU02000014">
    <property type="status" value="NOT_ANNOTATED_CDS"/>
    <property type="molecule type" value="Genomic_DNA"/>
</dbReference>
<keyword evidence="5" id="KW-1185">Reference proteome</keyword>
<dbReference type="FunFam" id="3.30.40.10:FF:000383">
    <property type="entry name" value="RING/U-box superfamily protein"/>
    <property type="match status" value="1"/>
</dbReference>
<evidence type="ECO:0000313" key="5">
    <source>
        <dbReference type="Proteomes" id="UP000006727"/>
    </source>
</evidence>
<dbReference type="OMA" id="PMNSGRH"/>
<dbReference type="KEGG" id="ppp:112291688"/>
<gene>
    <name evidence="4" type="primary">LOC112291688</name>
</gene>
<dbReference type="Pfam" id="PF14570">
    <property type="entry name" value="zf-RING_4"/>
    <property type="match status" value="1"/>
</dbReference>
<feature type="region of interest" description="Disordered" evidence="2">
    <location>
        <begin position="78"/>
        <end position="97"/>
    </location>
</feature>
<keyword evidence="1" id="KW-0862">Zinc</keyword>
<feature type="compositionally biased region" description="Basic and acidic residues" evidence="2">
    <location>
        <begin position="131"/>
        <end position="148"/>
    </location>
</feature>
<evidence type="ECO:0000313" key="4">
    <source>
        <dbReference type="EnsemblPlants" id="Pp3c14_20570V3.2"/>
    </source>
</evidence>
<feature type="compositionally biased region" description="Basic residues" evidence="2">
    <location>
        <begin position="84"/>
        <end position="97"/>
    </location>
</feature>
<feature type="compositionally biased region" description="Low complexity" evidence="2">
    <location>
        <begin position="233"/>
        <end position="257"/>
    </location>
</feature>
<dbReference type="OrthoDB" id="1923159at2759"/>
<dbReference type="PANTHER" id="PTHR12603">
    <property type="entry name" value="CCR4-NOT TRANSCRIPTION COMPLEX RELATED"/>
    <property type="match status" value="1"/>
</dbReference>
<dbReference type="FunCoup" id="A0A7I4F436">
    <property type="interactions" value="2251"/>
</dbReference>
<reference evidence="4 5" key="2">
    <citation type="journal article" date="2018" name="Plant J.">
        <title>The Physcomitrella patens chromosome-scale assembly reveals moss genome structure and evolution.</title>
        <authorList>
            <person name="Lang D."/>
            <person name="Ullrich K.K."/>
            <person name="Murat F."/>
            <person name="Fuchs J."/>
            <person name="Jenkins J."/>
            <person name="Haas F.B."/>
            <person name="Piednoel M."/>
            <person name="Gundlach H."/>
            <person name="Van Bel M."/>
            <person name="Meyberg R."/>
            <person name="Vives C."/>
            <person name="Morata J."/>
            <person name="Symeonidi A."/>
            <person name="Hiss M."/>
            <person name="Muchero W."/>
            <person name="Kamisugi Y."/>
            <person name="Saleh O."/>
            <person name="Blanc G."/>
            <person name="Decker E.L."/>
            <person name="van Gessel N."/>
            <person name="Grimwood J."/>
            <person name="Hayes R.D."/>
            <person name="Graham S.W."/>
            <person name="Gunter L.E."/>
            <person name="McDaniel S.F."/>
            <person name="Hoernstein S.N.W."/>
            <person name="Larsson A."/>
            <person name="Li F.W."/>
            <person name="Perroud P.F."/>
            <person name="Phillips J."/>
            <person name="Ranjan P."/>
            <person name="Rokshar D.S."/>
            <person name="Rothfels C.J."/>
            <person name="Schneider L."/>
            <person name="Shu S."/>
            <person name="Stevenson D.W."/>
            <person name="Thummler F."/>
            <person name="Tillich M."/>
            <person name="Villarreal Aguilar J.C."/>
            <person name="Widiez T."/>
            <person name="Wong G.K."/>
            <person name="Wymore A."/>
            <person name="Zhang Y."/>
            <person name="Zimmer A.D."/>
            <person name="Quatrano R.S."/>
            <person name="Mayer K.F.X."/>
            <person name="Goodstein D."/>
            <person name="Casacuberta J.M."/>
            <person name="Vandepoele K."/>
            <person name="Reski R."/>
            <person name="Cuming A.C."/>
            <person name="Tuskan G.A."/>
            <person name="Maumus F."/>
            <person name="Salse J."/>
            <person name="Schmutz J."/>
            <person name="Rensing S.A."/>
        </authorList>
    </citation>
    <scope>NUCLEOTIDE SEQUENCE [LARGE SCALE GENOMIC DNA]</scope>
    <source>
        <strain evidence="4 5">cv. Gransden 2004</strain>
    </source>
</reference>
<dbReference type="Gene3D" id="3.30.40.10">
    <property type="entry name" value="Zinc/RING finger domain, C3HC4 (zinc finger)"/>
    <property type="match status" value="1"/>
</dbReference>
<feature type="region of interest" description="Disordered" evidence="2">
    <location>
        <begin position="106"/>
        <end position="268"/>
    </location>
</feature>
<reference evidence="4" key="3">
    <citation type="submission" date="2020-12" db="UniProtKB">
        <authorList>
            <consortium name="EnsemblPlants"/>
        </authorList>
    </citation>
    <scope>IDENTIFICATION</scope>
</reference>
<sequence length="463" mass="50468">MMVECGFSMGAANTLSTVNVHTVQRQSSSSTASVVQSNAGLSFPCQSVQKQGEHHQDSARLHSDSNCGDSKQSRAEFLYAKDASRRKRANRTAKLKQYKLDARREQWLSQGSQGKQGNAELQQQSSQQQHRNCEHQHKAGDGDFRAQDRAGPSGHTRSQVEVSSESTSGQIPAGSPATPSRPSSCGLGNEAKNSKKEVSSRRLDSSSRAPQFFGDGESQVGDEHKQDSANNGRSVSDVSKSRSTSSCASSSYTGSGSEDNGGSHDAEDDWESAFDALHVQSSPHRSDDPHKGPSSDRAQLNEGKELQDKKHVGAHYNLHHSDMQSGQLKPEYKYKNSGFGGRRGNGGRAWRPDDVARPPTLPRLAKQHSYPNHSSNNSYQGWGNMHGNLWADELATPSSCPICTEELDVTDSSYIPCTCGFQLCLFCYHRISSDDGRCPGCRKAYNPDSAVKLSRSSSVWLRV</sequence>
<organism evidence="4 5">
    <name type="scientific">Physcomitrium patens</name>
    <name type="common">Spreading-leaved earth moss</name>
    <name type="synonym">Physcomitrella patens</name>
    <dbReference type="NCBI Taxonomy" id="3218"/>
    <lineage>
        <taxon>Eukaryota</taxon>
        <taxon>Viridiplantae</taxon>
        <taxon>Streptophyta</taxon>
        <taxon>Embryophyta</taxon>
        <taxon>Bryophyta</taxon>
        <taxon>Bryophytina</taxon>
        <taxon>Bryopsida</taxon>
        <taxon>Funariidae</taxon>
        <taxon>Funariales</taxon>
        <taxon>Funariaceae</taxon>
        <taxon>Physcomitrium</taxon>
    </lineage>
</organism>
<dbReference type="PROSITE" id="PS50089">
    <property type="entry name" value="ZF_RING_2"/>
    <property type="match status" value="1"/>
</dbReference>
<dbReference type="Proteomes" id="UP000006727">
    <property type="component" value="Chromosome 14"/>
</dbReference>
<reference evidence="4 5" key="1">
    <citation type="journal article" date="2008" name="Science">
        <title>The Physcomitrella genome reveals evolutionary insights into the conquest of land by plants.</title>
        <authorList>
            <person name="Rensing S."/>
            <person name="Lang D."/>
            <person name="Zimmer A."/>
            <person name="Terry A."/>
            <person name="Salamov A."/>
            <person name="Shapiro H."/>
            <person name="Nishiyama T."/>
            <person name="Perroud P.-F."/>
            <person name="Lindquist E."/>
            <person name="Kamisugi Y."/>
            <person name="Tanahashi T."/>
            <person name="Sakakibara K."/>
            <person name="Fujita T."/>
            <person name="Oishi K."/>
            <person name="Shin-I T."/>
            <person name="Kuroki Y."/>
            <person name="Toyoda A."/>
            <person name="Suzuki Y."/>
            <person name="Hashimoto A."/>
            <person name="Yamaguchi K."/>
            <person name="Sugano A."/>
            <person name="Kohara Y."/>
            <person name="Fujiyama A."/>
            <person name="Anterola A."/>
            <person name="Aoki S."/>
            <person name="Ashton N."/>
            <person name="Barbazuk W.B."/>
            <person name="Barker E."/>
            <person name="Bennetzen J."/>
            <person name="Bezanilla M."/>
            <person name="Blankenship R."/>
            <person name="Cho S.H."/>
            <person name="Dutcher S."/>
            <person name="Estelle M."/>
            <person name="Fawcett J.A."/>
            <person name="Gundlach H."/>
            <person name="Hanada K."/>
            <person name="Heyl A."/>
            <person name="Hicks K.A."/>
            <person name="Hugh J."/>
            <person name="Lohr M."/>
            <person name="Mayer K."/>
            <person name="Melkozernov A."/>
            <person name="Murata T."/>
            <person name="Nelson D."/>
            <person name="Pils B."/>
            <person name="Prigge M."/>
            <person name="Reiss B."/>
            <person name="Renner T."/>
            <person name="Rombauts S."/>
            <person name="Rushton P."/>
            <person name="Sanderfoot A."/>
            <person name="Schween G."/>
            <person name="Shiu S.-H."/>
            <person name="Stueber K."/>
            <person name="Theodoulou F.L."/>
            <person name="Tu H."/>
            <person name="Van de Peer Y."/>
            <person name="Verrier P.J."/>
            <person name="Waters E."/>
            <person name="Wood A."/>
            <person name="Yang L."/>
            <person name="Cove D."/>
            <person name="Cuming A."/>
            <person name="Hasebe M."/>
            <person name="Lucas S."/>
            <person name="Mishler D.B."/>
            <person name="Reski R."/>
            <person name="Grigoriev I."/>
            <person name="Quatrano R.S."/>
            <person name="Boore J.L."/>
        </authorList>
    </citation>
    <scope>NUCLEOTIDE SEQUENCE [LARGE SCALE GENOMIC DNA]</scope>
    <source>
        <strain evidence="4 5">cv. Gransden 2004</strain>
    </source>
</reference>
<evidence type="ECO:0000256" key="1">
    <source>
        <dbReference type="PROSITE-ProRule" id="PRU00175"/>
    </source>
</evidence>
<evidence type="ECO:0000259" key="3">
    <source>
        <dbReference type="PROSITE" id="PS50089"/>
    </source>
</evidence>
<feature type="compositionally biased region" description="Polar residues" evidence="2">
    <location>
        <begin position="155"/>
        <end position="170"/>
    </location>
</feature>
<protein>
    <recommendedName>
        <fullName evidence="3">RING-type domain-containing protein</fullName>
    </recommendedName>
</protein>
<feature type="region of interest" description="Disordered" evidence="2">
    <location>
        <begin position="338"/>
        <end position="375"/>
    </location>
</feature>
<dbReference type="InterPro" id="IPR013083">
    <property type="entry name" value="Znf_RING/FYVE/PHD"/>
</dbReference>
<dbReference type="InParanoid" id="A0A7I4F436"/>
<dbReference type="PANTHER" id="PTHR12603:SF0">
    <property type="entry name" value="CCR4-NOT TRANSCRIPTION COMPLEX SUBUNIT 4"/>
    <property type="match status" value="1"/>
</dbReference>
<feature type="compositionally biased region" description="Polar residues" evidence="2">
    <location>
        <begin position="107"/>
        <end position="121"/>
    </location>
</feature>
<dbReference type="GO" id="GO:0004842">
    <property type="term" value="F:ubiquitin-protein transferase activity"/>
    <property type="evidence" value="ECO:0007669"/>
    <property type="project" value="InterPro"/>
</dbReference>
<dbReference type="GeneID" id="112291688"/>
<feature type="compositionally biased region" description="Basic and acidic residues" evidence="2">
    <location>
        <begin position="192"/>
        <end position="205"/>
    </location>
</feature>
<dbReference type="GO" id="GO:0030014">
    <property type="term" value="C:CCR4-NOT complex"/>
    <property type="evidence" value="ECO:0007669"/>
    <property type="project" value="InterPro"/>
</dbReference>
<dbReference type="InterPro" id="IPR001841">
    <property type="entry name" value="Znf_RING"/>
</dbReference>
<feature type="region of interest" description="Disordered" evidence="2">
    <location>
        <begin position="47"/>
        <end position="72"/>
    </location>
</feature>
<feature type="domain" description="RING-type" evidence="3">
    <location>
        <begin position="400"/>
        <end position="442"/>
    </location>
</feature>
<accession>A0A7I4F436</accession>
<keyword evidence="1" id="KW-0863">Zinc-finger</keyword>
<name>A0A7I4F436_PHYPA</name>
<dbReference type="SUPFAM" id="SSF57850">
    <property type="entry name" value="RING/U-box"/>
    <property type="match status" value="1"/>
</dbReference>
<dbReference type="EnsemblPlants" id="Pp3c14_20570V3.2">
    <property type="protein sequence ID" value="Pp3c14_20570V3.2"/>
    <property type="gene ID" value="Pp3c14_20570"/>
</dbReference>
<dbReference type="GO" id="GO:0008270">
    <property type="term" value="F:zinc ion binding"/>
    <property type="evidence" value="ECO:0007669"/>
    <property type="project" value="UniProtKB-KW"/>
</dbReference>
<evidence type="ECO:0000256" key="2">
    <source>
        <dbReference type="SAM" id="MobiDB-lite"/>
    </source>
</evidence>